<dbReference type="Proteomes" id="UP000186922">
    <property type="component" value="Unassembled WGS sequence"/>
</dbReference>
<protein>
    <recommendedName>
        <fullName evidence="4">RAP domain-containing protein</fullName>
    </recommendedName>
</protein>
<proteinExistence type="predicted"/>
<dbReference type="EMBL" id="BDGG01000005">
    <property type="protein sequence ID" value="GAU99115.1"/>
    <property type="molecule type" value="Genomic_DNA"/>
</dbReference>
<evidence type="ECO:0000256" key="1">
    <source>
        <dbReference type="SAM" id="MobiDB-lite"/>
    </source>
</evidence>
<keyword evidence="3" id="KW-1185">Reference proteome</keyword>
<sequence>MAELAPFITRVRLCFRYRRLLSSRNAPAKNANLSYIASPKSTTVQPETSTTSDSLPTPSSGLVGEVRQSYRQKFYDYVRTDPGFKKSVLTSSTNELSMLKEQLRKLFFVRSATVQGHVSREIDTVLKGRLDNQTAAALLTCSLDEALSIMDLWISVSDLDKRVPRCFKVFLDKLAAHSERLTVPQTLQILFYCAIYRKLTSAVKEKLRQTVFENVASLDHLQLELVCFAFYVLKVDCRDFPKFLSTVAERAPDVGPDLKLTITSLKFLRQNNYLDVELFRKLSTKLPKVDLETEVSSVECCHLLQSFVSARFYDEDLFQRIQKKVLKDIQTQTEFYGEYSTDELVQMHPSQRLRIKDLANFLYSLATINHEIEEVGLVASDLKNRLEGGEYNGMPYFLVQSVYALSLQGIYDVELLAAVFSEETVWKLVQDGWKDAQRWLYCLYKNCQIEFPEGVKVAEVSEARLQNGLPKDFFNIGFEMSCRDESLIENVRKDLAKEYGPDAVSFRRQIPHVEVCGFDVRVSSAANLLARLSKVKSTSDVDSKSVSDKVYFGVLDPGWTSAVNVQRPLGTVILKKRLLELSGWKTRIRNTAAIK</sequence>
<reference evidence="2 3" key="1">
    <citation type="journal article" date="2016" name="Nat. Commun.">
        <title>Extremotolerant tardigrade genome and improved radiotolerance of human cultured cells by tardigrade-unique protein.</title>
        <authorList>
            <person name="Hashimoto T."/>
            <person name="Horikawa D.D."/>
            <person name="Saito Y."/>
            <person name="Kuwahara H."/>
            <person name="Kozuka-Hata H."/>
            <person name="Shin-I T."/>
            <person name="Minakuchi Y."/>
            <person name="Ohishi K."/>
            <person name="Motoyama A."/>
            <person name="Aizu T."/>
            <person name="Enomoto A."/>
            <person name="Kondo K."/>
            <person name="Tanaka S."/>
            <person name="Hara Y."/>
            <person name="Koshikawa S."/>
            <person name="Sagara H."/>
            <person name="Miura T."/>
            <person name="Yokobori S."/>
            <person name="Miyagawa K."/>
            <person name="Suzuki Y."/>
            <person name="Kubo T."/>
            <person name="Oyama M."/>
            <person name="Kohara Y."/>
            <person name="Fujiyama A."/>
            <person name="Arakawa K."/>
            <person name="Katayama T."/>
            <person name="Toyoda A."/>
            <person name="Kunieda T."/>
        </authorList>
    </citation>
    <scope>NUCLEOTIDE SEQUENCE [LARGE SCALE GENOMIC DNA]</scope>
    <source>
        <strain evidence="2 3">YOKOZUNA-1</strain>
    </source>
</reference>
<dbReference type="AlphaFoldDB" id="A0A1D1VEA2"/>
<evidence type="ECO:0000313" key="2">
    <source>
        <dbReference type="EMBL" id="GAU99115.1"/>
    </source>
</evidence>
<name>A0A1D1VEA2_RAMVA</name>
<feature type="compositionally biased region" description="Low complexity" evidence="1">
    <location>
        <begin position="46"/>
        <end position="60"/>
    </location>
</feature>
<gene>
    <name evidence="2" type="primary">RvY_10159-1</name>
    <name evidence="2" type="synonym">RvY_10159.1</name>
    <name evidence="2" type="ORF">RvY_10159</name>
</gene>
<organism evidence="2 3">
    <name type="scientific">Ramazzottius varieornatus</name>
    <name type="common">Water bear</name>
    <name type="synonym">Tardigrade</name>
    <dbReference type="NCBI Taxonomy" id="947166"/>
    <lineage>
        <taxon>Eukaryota</taxon>
        <taxon>Metazoa</taxon>
        <taxon>Ecdysozoa</taxon>
        <taxon>Tardigrada</taxon>
        <taxon>Eutardigrada</taxon>
        <taxon>Parachela</taxon>
        <taxon>Hypsibioidea</taxon>
        <taxon>Ramazzottiidae</taxon>
        <taxon>Ramazzottius</taxon>
    </lineage>
</organism>
<evidence type="ECO:0000313" key="3">
    <source>
        <dbReference type="Proteomes" id="UP000186922"/>
    </source>
</evidence>
<evidence type="ECO:0008006" key="4">
    <source>
        <dbReference type="Google" id="ProtNLM"/>
    </source>
</evidence>
<dbReference type="OrthoDB" id="5950777at2759"/>
<feature type="region of interest" description="Disordered" evidence="1">
    <location>
        <begin position="39"/>
        <end position="62"/>
    </location>
</feature>
<accession>A0A1D1VEA2</accession>
<comment type="caution">
    <text evidence="2">The sequence shown here is derived from an EMBL/GenBank/DDBJ whole genome shotgun (WGS) entry which is preliminary data.</text>
</comment>